<organism evidence="2 3">
    <name type="scientific">Methylobacterium persicinum</name>
    <dbReference type="NCBI Taxonomy" id="374426"/>
    <lineage>
        <taxon>Bacteria</taxon>
        <taxon>Pseudomonadati</taxon>
        <taxon>Pseudomonadota</taxon>
        <taxon>Alphaproteobacteria</taxon>
        <taxon>Hyphomicrobiales</taxon>
        <taxon>Methylobacteriaceae</taxon>
        <taxon>Methylobacterium</taxon>
    </lineage>
</organism>
<accession>A0ABU0HSU4</accession>
<dbReference type="InterPro" id="IPR023210">
    <property type="entry name" value="NADP_OxRdtase_dom"/>
</dbReference>
<proteinExistence type="predicted"/>
<evidence type="ECO:0000313" key="3">
    <source>
        <dbReference type="Proteomes" id="UP001236369"/>
    </source>
</evidence>
<evidence type="ECO:0000259" key="1">
    <source>
        <dbReference type="Pfam" id="PF00248"/>
    </source>
</evidence>
<comment type="caution">
    <text evidence="2">The sequence shown here is derived from an EMBL/GenBank/DDBJ whole genome shotgun (WGS) entry which is preliminary data.</text>
</comment>
<name>A0ABU0HSU4_9HYPH</name>
<sequence length="52" mass="5417">MGRSDLAVSPLALSTMTFGTAPWGSNEADSRAVFDAYVDAGGNFVDTADVYV</sequence>
<dbReference type="EMBL" id="JAUSVV010000017">
    <property type="protein sequence ID" value="MDQ0444898.1"/>
    <property type="molecule type" value="Genomic_DNA"/>
</dbReference>
<gene>
    <name evidence="2" type="ORF">QO016_004423</name>
</gene>
<protein>
    <submittedName>
        <fullName evidence="2">Aryl-alcohol dehydrogenase-like predicted oxidoreductase</fullName>
    </submittedName>
</protein>
<dbReference type="Gene3D" id="3.20.20.100">
    <property type="entry name" value="NADP-dependent oxidoreductase domain"/>
    <property type="match status" value="1"/>
</dbReference>
<feature type="domain" description="NADP-dependent oxidoreductase" evidence="1">
    <location>
        <begin position="11"/>
        <end position="51"/>
    </location>
</feature>
<reference evidence="2 3" key="1">
    <citation type="submission" date="2023-07" db="EMBL/GenBank/DDBJ databases">
        <title>Genomic Encyclopedia of Type Strains, Phase IV (KMG-IV): sequencing the most valuable type-strain genomes for metagenomic binning, comparative biology and taxonomic classification.</title>
        <authorList>
            <person name="Goeker M."/>
        </authorList>
    </citation>
    <scope>NUCLEOTIDE SEQUENCE [LARGE SCALE GENOMIC DNA]</scope>
    <source>
        <strain evidence="2 3">DSM 19562</strain>
    </source>
</reference>
<dbReference type="SUPFAM" id="SSF51430">
    <property type="entry name" value="NAD(P)-linked oxidoreductase"/>
    <property type="match status" value="1"/>
</dbReference>
<keyword evidence="3" id="KW-1185">Reference proteome</keyword>
<dbReference type="Pfam" id="PF00248">
    <property type="entry name" value="Aldo_ket_red"/>
    <property type="match status" value="1"/>
</dbReference>
<dbReference type="Proteomes" id="UP001236369">
    <property type="component" value="Unassembled WGS sequence"/>
</dbReference>
<dbReference type="InterPro" id="IPR036812">
    <property type="entry name" value="NAD(P)_OxRdtase_dom_sf"/>
</dbReference>
<evidence type="ECO:0000313" key="2">
    <source>
        <dbReference type="EMBL" id="MDQ0444898.1"/>
    </source>
</evidence>